<feature type="region of interest" description="Disordered" evidence="1">
    <location>
        <begin position="371"/>
        <end position="498"/>
    </location>
</feature>
<feature type="compositionally biased region" description="Acidic residues" evidence="1">
    <location>
        <begin position="460"/>
        <end position="476"/>
    </location>
</feature>
<evidence type="ECO:0000256" key="1">
    <source>
        <dbReference type="SAM" id="MobiDB-lite"/>
    </source>
</evidence>
<feature type="compositionally biased region" description="Polar residues" evidence="1">
    <location>
        <begin position="481"/>
        <end position="498"/>
    </location>
</feature>
<dbReference type="GO" id="GO:0005737">
    <property type="term" value="C:cytoplasm"/>
    <property type="evidence" value="ECO:0007669"/>
    <property type="project" value="GOC"/>
</dbReference>
<keyword evidence="4" id="KW-1185">Reference proteome</keyword>
<sequence length="804" mass="88691">MASHDVAQFLASLGSPLVESSGDAVQKKLPAVAVVQLLDAKIETLATKTQAPPTPEAMDGSATAEDLVTDEIHEALKAYSKATARYTHTSMVASAIVDVTRALRHVVALQQAMESDTESIGKLCANAERELAKIGIQADFQQAMVTLDAEAPLASYASMDLLLSRCKSIANQFSKAQSEEYSFGLDVESTKGSIRWTTELADHAGRPKHVLDTEMQINQLVQQLLEQVVEPLLNSASQWKATPTENGLLLEKTAGAASLKAGAGVPELKAVLTTLQPLIPENLNLRASLLRRCIPQIIDLAKTHLSSCLPALYSSSEVQESKALLPTAEKPSAIVAEKPPPVKVVPQAPVVSPKTPLTKGKKPTLGVVKIGAKFPSTNAPPETVTPKNEEPEDDWDWGDEEEEDAAPQDTSNTATEKEDLDDDWGWGDDDAEVEQILSETTEPPSIQRPQETGPASMENDSFDAWDWNENEDEQEPEMPTWSETNTTTFSSPPTDQPSHLWQSYSVSKRIIEIHDSLATQWLRMDEDVKMRPWTAQGLVESVQLYRALMPHIHGQVLQNVPLLGMLFVNDCAFTAIALREFATQSHKWGAFRLTSRQTLEASLRAEADLLDDMSKQWRTSLLAFQAHSLHECMDQADGFSRTDVNARYEACERAILQVQHLLSHLVAVWRPVMAAETLAQIMCELVDGLFSRVMQEIEDLQDISEPESMRLAKLCHMLLEAATSVLEGAETQVPTYFKFAYLPDILQGSMADLEYLLFGNESGSALCDYTREEMVMLVRALFADTPNRRRLLDGIQRWNGGSHV</sequence>
<dbReference type="Pfam" id="PF22766">
    <property type="entry name" value="ZW10_C2"/>
    <property type="match status" value="1"/>
</dbReference>
<evidence type="ECO:0000259" key="2">
    <source>
        <dbReference type="Pfam" id="PF22766"/>
    </source>
</evidence>
<dbReference type="GO" id="GO:0006888">
    <property type="term" value="P:endoplasmic reticulum to Golgi vesicle-mediated transport"/>
    <property type="evidence" value="ECO:0007669"/>
    <property type="project" value="TreeGrafter"/>
</dbReference>
<proteinExistence type="predicted"/>
<evidence type="ECO:0000313" key="3">
    <source>
        <dbReference type="EMBL" id="WFD18271.1"/>
    </source>
</evidence>
<dbReference type="PANTHER" id="PTHR12205:SF0">
    <property type="entry name" value="CENTROMERE_KINETOCHORE PROTEIN ZW10 HOMOLOG"/>
    <property type="match status" value="1"/>
</dbReference>
<feature type="compositionally biased region" description="Acidic residues" evidence="1">
    <location>
        <begin position="418"/>
        <end position="433"/>
    </location>
</feature>
<dbReference type="Gene3D" id="1.10.357.150">
    <property type="match status" value="1"/>
</dbReference>
<protein>
    <submittedName>
        <fullName evidence="3">Ribosome biogenesis protein ytm1</fullName>
    </submittedName>
</protein>
<organism evidence="3 4">
    <name type="scientific">Malassezia caprae</name>
    <dbReference type="NCBI Taxonomy" id="1381934"/>
    <lineage>
        <taxon>Eukaryota</taxon>
        <taxon>Fungi</taxon>
        <taxon>Dikarya</taxon>
        <taxon>Basidiomycota</taxon>
        <taxon>Ustilaginomycotina</taxon>
        <taxon>Malasseziomycetes</taxon>
        <taxon>Malasseziales</taxon>
        <taxon>Malasseziaceae</taxon>
        <taxon>Malassezia</taxon>
    </lineage>
</organism>
<gene>
    <name evidence="3" type="primary">YTM1_1</name>
    <name evidence="3" type="ORF">MCAP1_000470</name>
</gene>
<dbReference type="InterPro" id="IPR046362">
    <property type="entry name" value="Zw10/DSL1_C_sf"/>
</dbReference>
<dbReference type="AlphaFoldDB" id="A0AAF0E7P0"/>
<evidence type="ECO:0000313" key="4">
    <source>
        <dbReference type="Proteomes" id="UP001220961"/>
    </source>
</evidence>
<feature type="compositionally biased region" description="Acidic residues" evidence="1">
    <location>
        <begin position="390"/>
        <end position="406"/>
    </location>
</feature>
<feature type="domain" description="ZW10 C-terminal helical" evidence="2">
    <location>
        <begin position="654"/>
        <end position="792"/>
    </location>
</feature>
<dbReference type="PANTHER" id="PTHR12205">
    <property type="entry name" value="CENTROMERE/KINETOCHORE PROTEIN ZW10"/>
    <property type="match status" value="1"/>
</dbReference>
<accession>A0AAF0E7P0</accession>
<feature type="compositionally biased region" description="Polar residues" evidence="1">
    <location>
        <begin position="437"/>
        <end position="450"/>
    </location>
</feature>
<dbReference type="Proteomes" id="UP001220961">
    <property type="component" value="Chromosome 1"/>
</dbReference>
<name>A0AAF0E7P0_9BASI</name>
<dbReference type="GO" id="GO:1990423">
    <property type="term" value="C:RZZ complex"/>
    <property type="evidence" value="ECO:0007669"/>
    <property type="project" value="TreeGrafter"/>
</dbReference>
<reference evidence="3" key="1">
    <citation type="submission" date="2023-03" db="EMBL/GenBank/DDBJ databases">
        <title>Mating type loci evolution in Malassezia.</title>
        <authorList>
            <person name="Coelho M.A."/>
        </authorList>
    </citation>
    <scope>NUCLEOTIDE SEQUENCE</scope>
    <source>
        <strain evidence="3">CBS 10434</strain>
    </source>
</reference>
<dbReference type="GO" id="GO:0007094">
    <property type="term" value="P:mitotic spindle assembly checkpoint signaling"/>
    <property type="evidence" value="ECO:0007669"/>
    <property type="project" value="TreeGrafter"/>
</dbReference>
<dbReference type="InterPro" id="IPR055148">
    <property type="entry name" value="ZW10_C_2"/>
</dbReference>
<dbReference type="EMBL" id="CP119908">
    <property type="protein sequence ID" value="WFD18271.1"/>
    <property type="molecule type" value="Genomic_DNA"/>
</dbReference>